<proteinExistence type="predicted"/>
<keyword evidence="3" id="KW-1185">Reference proteome</keyword>
<evidence type="ECO:0000259" key="1">
    <source>
        <dbReference type="Pfam" id="PF14622"/>
    </source>
</evidence>
<dbReference type="PANTHER" id="PTHR28160">
    <property type="entry name" value="54S RIBOSOMAL PROTEIN L15, MITOCHONDRIAL"/>
    <property type="match status" value="1"/>
</dbReference>
<organism evidence="2 3">
    <name type="scientific">Trichoglossum hirsutum</name>
    <dbReference type="NCBI Taxonomy" id="265104"/>
    <lineage>
        <taxon>Eukaryota</taxon>
        <taxon>Fungi</taxon>
        <taxon>Dikarya</taxon>
        <taxon>Ascomycota</taxon>
        <taxon>Pezizomycotina</taxon>
        <taxon>Geoglossomycetes</taxon>
        <taxon>Geoglossales</taxon>
        <taxon>Geoglossaceae</taxon>
        <taxon>Trichoglossum</taxon>
    </lineage>
</organism>
<dbReference type="AlphaFoldDB" id="A0A9P8LIH3"/>
<dbReference type="Pfam" id="PF14622">
    <property type="entry name" value="Ribonucleas_3_3"/>
    <property type="match status" value="1"/>
</dbReference>
<dbReference type="InterPro" id="IPR040030">
    <property type="entry name" value="Ribosomal_mL57"/>
</dbReference>
<comment type="caution">
    <text evidence="2">The sequence shown here is derived from an EMBL/GenBank/DDBJ whole genome shotgun (WGS) entry which is preliminary data.</text>
</comment>
<name>A0A9P8LIH3_9PEZI</name>
<feature type="domain" description="RNase III" evidence="1">
    <location>
        <begin position="41"/>
        <end position="192"/>
    </location>
</feature>
<dbReference type="GO" id="GO:0006396">
    <property type="term" value="P:RNA processing"/>
    <property type="evidence" value="ECO:0007669"/>
    <property type="project" value="InterPro"/>
</dbReference>
<accession>A0A9P8LIH3</accession>
<evidence type="ECO:0000313" key="2">
    <source>
        <dbReference type="EMBL" id="KAH0565869.1"/>
    </source>
</evidence>
<dbReference type="PANTHER" id="PTHR28160:SF1">
    <property type="entry name" value="LARGE RIBOSOMAL SUBUNIT PROTEIN ML57"/>
    <property type="match status" value="1"/>
</dbReference>
<dbReference type="SUPFAM" id="SSF69065">
    <property type="entry name" value="RNase III domain-like"/>
    <property type="match status" value="1"/>
</dbReference>
<sequence>MVAPVRHRAGVPFAANTNQALLDKMYNLFLGPGGDRWLSTEVKWLAVTHKSFDHGRRGFNDRMAFLGKRIVQLHATLAIINSPASSIQETPVATLNDAAERTPFIHPATAGLEKLSTTKIDEILDKGRLAQLANQYGLTAVIRWKPKKANNLVGSGIESVAIESLYAIVGAVALSKGGSVAATVVRERILQPLGLVVG</sequence>
<dbReference type="GO" id="GO:0005762">
    <property type="term" value="C:mitochondrial large ribosomal subunit"/>
    <property type="evidence" value="ECO:0007669"/>
    <property type="project" value="InterPro"/>
</dbReference>
<dbReference type="InterPro" id="IPR000999">
    <property type="entry name" value="RNase_III_dom"/>
</dbReference>
<dbReference type="Proteomes" id="UP000750711">
    <property type="component" value="Unassembled WGS sequence"/>
</dbReference>
<evidence type="ECO:0000313" key="3">
    <source>
        <dbReference type="Proteomes" id="UP000750711"/>
    </source>
</evidence>
<dbReference type="EMBL" id="JAGHQM010000053">
    <property type="protein sequence ID" value="KAH0565869.1"/>
    <property type="molecule type" value="Genomic_DNA"/>
</dbReference>
<protein>
    <recommendedName>
        <fullName evidence="1">RNase III domain-containing protein</fullName>
    </recommendedName>
</protein>
<dbReference type="GO" id="GO:0004525">
    <property type="term" value="F:ribonuclease III activity"/>
    <property type="evidence" value="ECO:0007669"/>
    <property type="project" value="InterPro"/>
</dbReference>
<dbReference type="FunFam" id="1.10.1520.10:FF:000018">
    <property type="entry name" value="RNase III domain protein"/>
    <property type="match status" value="1"/>
</dbReference>
<dbReference type="GO" id="GO:0003735">
    <property type="term" value="F:structural constituent of ribosome"/>
    <property type="evidence" value="ECO:0007669"/>
    <property type="project" value="InterPro"/>
</dbReference>
<gene>
    <name evidence="2" type="ORF">GP486_000726</name>
</gene>
<dbReference type="Gene3D" id="1.10.1520.10">
    <property type="entry name" value="Ribonuclease III domain"/>
    <property type="match status" value="1"/>
</dbReference>
<dbReference type="InterPro" id="IPR036389">
    <property type="entry name" value="RNase_III_sf"/>
</dbReference>
<dbReference type="GO" id="GO:0032543">
    <property type="term" value="P:mitochondrial translation"/>
    <property type="evidence" value="ECO:0007669"/>
    <property type="project" value="InterPro"/>
</dbReference>
<reference evidence="2" key="1">
    <citation type="submission" date="2021-03" db="EMBL/GenBank/DDBJ databases">
        <title>Comparative genomics and phylogenomic investigation of the class Geoglossomycetes provide insights into ecological specialization and systematics.</title>
        <authorList>
            <person name="Melie T."/>
            <person name="Pirro S."/>
            <person name="Miller A.N."/>
            <person name="Quandt A."/>
        </authorList>
    </citation>
    <scope>NUCLEOTIDE SEQUENCE</scope>
    <source>
        <strain evidence="2">CAQ_001_2017</strain>
    </source>
</reference>